<keyword evidence="1" id="KW-0413">Isomerase</keyword>
<dbReference type="EMBL" id="VUJX02000012">
    <property type="protein sequence ID" value="KAL0930034.1"/>
    <property type="molecule type" value="Genomic_DNA"/>
</dbReference>
<evidence type="ECO:0000313" key="1">
    <source>
        <dbReference type="EMBL" id="KAL0930034.1"/>
    </source>
</evidence>
<protein>
    <submittedName>
        <fullName evidence="1">Enoyl-hydratase isomerase family protein</fullName>
    </submittedName>
</protein>
<proteinExistence type="predicted"/>
<sequence length="209" mass="22014">MDSLADIVQVCHLTREVAVVTLNSPSNLNALSQALVDQLCAILRRLDDAKEGVAAIVLAGCSAARSFSSGFDIAEFEELLPTDAIAKLNMLLSTVEGLSVPVIAAVSGIAFGGGCELALACDVIYTTADARFALPEVKLGLIPAAGGLRLLSKLVGPGRSAELILTGREWTGIEAETWGIATKCFDDRDSCLAVSFPFTSLWWLAEIVM</sequence>
<gene>
    <name evidence="1" type="ORF">CTRU02_214854</name>
</gene>
<evidence type="ECO:0000313" key="2">
    <source>
        <dbReference type="Proteomes" id="UP000805649"/>
    </source>
</evidence>
<accession>A0ACC3YDV4</accession>
<comment type="caution">
    <text evidence="1">The sequence shown here is derived from an EMBL/GenBank/DDBJ whole genome shotgun (WGS) entry which is preliminary data.</text>
</comment>
<name>A0ACC3YDV4_COLTU</name>
<dbReference type="Proteomes" id="UP000805649">
    <property type="component" value="Unassembled WGS sequence"/>
</dbReference>
<reference evidence="1 2" key="1">
    <citation type="journal article" date="2020" name="Phytopathology">
        <title>Genome Sequence Resources of Colletotrichum truncatum, C. plurivorum, C. musicola, and C. sojae: Four Species Pathogenic to Soybean (Glycine max).</title>
        <authorList>
            <person name="Rogerio F."/>
            <person name="Boufleur T.R."/>
            <person name="Ciampi-Guillardi M."/>
            <person name="Sukno S.A."/>
            <person name="Thon M.R."/>
            <person name="Massola Junior N.S."/>
            <person name="Baroncelli R."/>
        </authorList>
    </citation>
    <scope>NUCLEOTIDE SEQUENCE [LARGE SCALE GENOMIC DNA]</scope>
    <source>
        <strain evidence="1 2">CMES1059</strain>
    </source>
</reference>
<organism evidence="1 2">
    <name type="scientific">Colletotrichum truncatum</name>
    <name type="common">Anthracnose fungus</name>
    <name type="synonym">Colletotrichum capsici</name>
    <dbReference type="NCBI Taxonomy" id="5467"/>
    <lineage>
        <taxon>Eukaryota</taxon>
        <taxon>Fungi</taxon>
        <taxon>Dikarya</taxon>
        <taxon>Ascomycota</taxon>
        <taxon>Pezizomycotina</taxon>
        <taxon>Sordariomycetes</taxon>
        <taxon>Hypocreomycetidae</taxon>
        <taxon>Glomerellales</taxon>
        <taxon>Glomerellaceae</taxon>
        <taxon>Colletotrichum</taxon>
        <taxon>Colletotrichum truncatum species complex</taxon>
    </lineage>
</organism>
<keyword evidence="2" id="KW-1185">Reference proteome</keyword>